<dbReference type="InterPro" id="IPR050498">
    <property type="entry name" value="Ycf3"/>
</dbReference>
<feature type="repeat" description="TPR" evidence="3">
    <location>
        <begin position="208"/>
        <end position="241"/>
    </location>
</feature>
<dbReference type="SUPFAM" id="SSF48452">
    <property type="entry name" value="TPR-like"/>
    <property type="match status" value="2"/>
</dbReference>
<dbReference type="Pfam" id="PF13432">
    <property type="entry name" value="TPR_16"/>
    <property type="match status" value="3"/>
</dbReference>
<evidence type="ECO:0000313" key="5">
    <source>
        <dbReference type="Proteomes" id="UP000824755"/>
    </source>
</evidence>
<accession>A0ABX8WLG6</accession>
<organism evidence="4 5">
    <name type="scientific">Lysobacter soyae</name>
    <dbReference type="NCBI Taxonomy" id="2764185"/>
    <lineage>
        <taxon>Bacteria</taxon>
        <taxon>Pseudomonadati</taxon>
        <taxon>Pseudomonadota</taxon>
        <taxon>Gammaproteobacteria</taxon>
        <taxon>Lysobacterales</taxon>
        <taxon>Lysobacteraceae</taxon>
        <taxon>Lysobacter</taxon>
    </lineage>
</organism>
<dbReference type="Pfam" id="PF01075">
    <property type="entry name" value="Glyco_transf_9"/>
    <property type="match status" value="1"/>
</dbReference>
<dbReference type="EMBL" id="CP080544">
    <property type="protein sequence ID" value="QYR52229.1"/>
    <property type="molecule type" value="Genomic_DNA"/>
</dbReference>
<feature type="repeat" description="TPR" evidence="3">
    <location>
        <begin position="174"/>
        <end position="207"/>
    </location>
</feature>
<keyword evidence="2 3" id="KW-0802">TPR repeat</keyword>
<dbReference type="SMART" id="SM00028">
    <property type="entry name" value="TPR"/>
    <property type="match status" value="11"/>
</dbReference>
<feature type="repeat" description="TPR" evidence="3">
    <location>
        <begin position="72"/>
        <end position="105"/>
    </location>
</feature>
<dbReference type="Pfam" id="PF13414">
    <property type="entry name" value="TPR_11"/>
    <property type="match status" value="1"/>
</dbReference>
<feature type="repeat" description="TPR" evidence="3">
    <location>
        <begin position="310"/>
        <end position="343"/>
    </location>
</feature>
<keyword evidence="5" id="KW-1185">Reference proteome</keyword>
<reference evidence="4 5" key="1">
    <citation type="submission" date="2021-08" db="EMBL/GenBank/DDBJ databases">
        <title>Lysobacter sp. strain CJ11 Genome sequencing and assembly.</title>
        <authorList>
            <person name="Kim I."/>
        </authorList>
    </citation>
    <scope>NUCLEOTIDE SEQUENCE [LARGE SCALE GENOMIC DNA]</scope>
    <source>
        <strain evidence="4 5">CJ11</strain>
    </source>
</reference>
<dbReference type="PROSITE" id="PS50005">
    <property type="entry name" value="TPR"/>
    <property type="match status" value="7"/>
</dbReference>
<protein>
    <submittedName>
        <fullName evidence="4">Tetratricopeptide repeat protein</fullName>
    </submittedName>
</protein>
<dbReference type="InterPro" id="IPR019734">
    <property type="entry name" value="TPR_rpt"/>
</dbReference>
<evidence type="ECO:0000256" key="2">
    <source>
        <dbReference type="ARBA" id="ARBA00022803"/>
    </source>
</evidence>
<dbReference type="Proteomes" id="UP000824755">
    <property type="component" value="Chromosome"/>
</dbReference>
<proteinExistence type="predicted"/>
<keyword evidence="1" id="KW-0677">Repeat</keyword>
<dbReference type="PROSITE" id="PS50293">
    <property type="entry name" value="TPR_REGION"/>
    <property type="match status" value="2"/>
</dbReference>
<name>A0ABX8WLG6_9GAMM</name>
<evidence type="ECO:0000256" key="1">
    <source>
        <dbReference type="ARBA" id="ARBA00022737"/>
    </source>
</evidence>
<feature type="repeat" description="TPR" evidence="3">
    <location>
        <begin position="106"/>
        <end position="139"/>
    </location>
</feature>
<feature type="repeat" description="TPR" evidence="3">
    <location>
        <begin position="344"/>
        <end position="377"/>
    </location>
</feature>
<dbReference type="Gene3D" id="1.25.40.10">
    <property type="entry name" value="Tetratricopeptide repeat domain"/>
    <property type="match status" value="3"/>
</dbReference>
<dbReference type="InterPro" id="IPR002201">
    <property type="entry name" value="Glyco_trans_9"/>
</dbReference>
<evidence type="ECO:0000313" key="4">
    <source>
        <dbReference type="EMBL" id="QYR52229.1"/>
    </source>
</evidence>
<dbReference type="PANTHER" id="PTHR44858">
    <property type="entry name" value="TETRATRICOPEPTIDE REPEAT PROTEIN 6"/>
    <property type="match status" value="1"/>
</dbReference>
<sequence length="691" mass="77320">MKRLESYVDEVIALINQRAYDAAAEMARQLVEAEPNVAMNLHVYGLALLSQGHPEQAVEAFNRAVAIDATNPATFLKRGDALMACQRHVRALKSYEQAIQLSPKFAVAFQGMGDATMALGDLARAEKNYESALSLNEGLHDAMLGLSAVQLQKGDADAAVRTLESLLGKNPKHALAWGSLGSIAYQLGRFEDAIESYQRAIELKPDFAPMYDNLGMAFMALGRPEDAIAQHSKAIELSPDFAIAWSRRAMAKRSMANYAAALEDADVGVQKDPGNAMALNIRGIIHGDLGRFVEAQQDLRAAIQAAPDVPEFWNNIGSVLIDRGHYERAVERLDRAIELRWNYAEAHSNRGLAMQNLRKFDFAENAFDQAIKHAPRFPEAYKRRANLKLLQGDFQQGWHDYQNSLNMYRPKEGAQHAIPRWEGQSLLGKSILLSEPNGFGDLFQFWRYVPTLIAMGADVFFLGAPRIFRLLQSSQYNVRYLEQFPEGKQFDYRAELWTLPMALGTDAGSIPDGVPYLHAEKDRLETWQRILPLSTRNVGIFWQGSTKRWMDQSRFLQLADLLPLAEVPGVRLVSLQQGAGVEQIDAAKADMRLIVPDESRDADYAFLDTAALIQRLDLVVTVDSAIAHLAGAMGRPTWVALKNVPDWRWGLEGDASPWYPQTRLFRQPRLGDWTTVIADMRDALLTRRSAR</sequence>
<feature type="repeat" description="TPR" evidence="3">
    <location>
        <begin position="38"/>
        <end position="71"/>
    </location>
</feature>
<dbReference type="SUPFAM" id="SSF53756">
    <property type="entry name" value="UDP-Glycosyltransferase/glycogen phosphorylase"/>
    <property type="match status" value="1"/>
</dbReference>
<gene>
    <name evidence="4" type="ORF">H8L67_06305</name>
</gene>
<dbReference type="PANTHER" id="PTHR44858:SF1">
    <property type="entry name" value="UDP-N-ACETYLGLUCOSAMINE--PEPTIDE N-ACETYLGLUCOSAMINYLTRANSFERASE SPINDLY-RELATED"/>
    <property type="match status" value="1"/>
</dbReference>
<dbReference type="RefSeq" id="WP_220379016.1">
    <property type="nucleotide sequence ID" value="NZ_CP080544.1"/>
</dbReference>
<dbReference type="Gene3D" id="3.40.50.2000">
    <property type="entry name" value="Glycogen Phosphorylase B"/>
    <property type="match status" value="1"/>
</dbReference>
<evidence type="ECO:0000256" key="3">
    <source>
        <dbReference type="PROSITE-ProRule" id="PRU00339"/>
    </source>
</evidence>
<dbReference type="InterPro" id="IPR011990">
    <property type="entry name" value="TPR-like_helical_dom_sf"/>
</dbReference>